<organism evidence="1 2">
    <name type="scientific">Populus alba x Populus x berolinensis</name>
    <dbReference type="NCBI Taxonomy" id="444605"/>
    <lineage>
        <taxon>Eukaryota</taxon>
        <taxon>Viridiplantae</taxon>
        <taxon>Streptophyta</taxon>
        <taxon>Embryophyta</taxon>
        <taxon>Tracheophyta</taxon>
        <taxon>Spermatophyta</taxon>
        <taxon>Magnoliopsida</taxon>
        <taxon>eudicotyledons</taxon>
        <taxon>Gunneridae</taxon>
        <taxon>Pentapetalae</taxon>
        <taxon>rosids</taxon>
        <taxon>fabids</taxon>
        <taxon>Malpighiales</taxon>
        <taxon>Salicaceae</taxon>
        <taxon>Saliceae</taxon>
        <taxon>Populus</taxon>
    </lineage>
</organism>
<sequence>MVNESGQFRLFTFKGILGRRMKELESGFFIEIEGPQMWGNNNSRGARVELLLQPEEDEKLVGLREGIPGKDAREVIATLEMGSMILLWRWERK</sequence>
<proteinExistence type="predicted"/>
<comment type="caution">
    <text evidence="1">The sequence shown here is derived from an EMBL/GenBank/DDBJ whole genome shotgun (WGS) entry which is preliminary data.</text>
</comment>
<evidence type="ECO:0000313" key="2">
    <source>
        <dbReference type="Proteomes" id="UP001164929"/>
    </source>
</evidence>
<dbReference type="EMBL" id="JAQIZT010000001">
    <property type="protein sequence ID" value="KAJ7014685.1"/>
    <property type="molecule type" value="Genomic_DNA"/>
</dbReference>
<accession>A0AAD6RT67</accession>
<dbReference type="Proteomes" id="UP001164929">
    <property type="component" value="Chromosome 1"/>
</dbReference>
<gene>
    <name evidence="1" type="ORF">NC653_004098</name>
</gene>
<name>A0AAD6RT67_9ROSI</name>
<reference evidence="1 2" key="1">
    <citation type="journal article" date="2023" name="Mol. Ecol. Resour.">
        <title>Chromosome-level genome assembly of a triploid poplar Populus alba 'Berolinensis'.</title>
        <authorList>
            <person name="Chen S."/>
            <person name="Yu Y."/>
            <person name="Wang X."/>
            <person name="Wang S."/>
            <person name="Zhang T."/>
            <person name="Zhou Y."/>
            <person name="He R."/>
            <person name="Meng N."/>
            <person name="Wang Y."/>
            <person name="Liu W."/>
            <person name="Liu Z."/>
            <person name="Liu J."/>
            <person name="Guo Q."/>
            <person name="Huang H."/>
            <person name="Sederoff R.R."/>
            <person name="Wang G."/>
            <person name="Qu G."/>
            <person name="Chen S."/>
        </authorList>
    </citation>
    <scope>NUCLEOTIDE SEQUENCE [LARGE SCALE GENOMIC DNA]</scope>
    <source>
        <strain evidence="1">SC-2020</strain>
    </source>
</reference>
<evidence type="ECO:0000313" key="1">
    <source>
        <dbReference type="EMBL" id="KAJ7014685.1"/>
    </source>
</evidence>
<protein>
    <submittedName>
        <fullName evidence="1">Uncharacterized protein</fullName>
    </submittedName>
</protein>
<dbReference type="AlphaFoldDB" id="A0AAD6RT67"/>
<keyword evidence="2" id="KW-1185">Reference proteome</keyword>